<organism evidence="1 2">
    <name type="scientific">Geodia barretti</name>
    <name type="common">Barrett's horny sponge</name>
    <dbReference type="NCBI Taxonomy" id="519541"/>
    <lineage>
        <taxon>Eukaryota</taxon>
        <taxon>Metazoa</taxon>
        <taxon>Porifera</taxon>
        <taxon>Demospongiae</taxon>
        <taxon>Heteroscleromorpha</taxon>
        <taxon>Tetractinellida</taxon>
        <taxon>Astrophorina</taxon>
        <taxon>Geodiidae</taxon>
        <taxon>Geodia</taxon>
    </lineage>
</organism>
<reference evidence="1" key="1">
    <citation type="submission" date="2023-03" db="EMBL/GenBank/DDBJ databases">
        <authorList>
            <person name="Steffen K."/>
            <person name="Cardenas P."/>
        </authorList>
    </citation>
    <scope>NUCLEOTIDE SEQUENCE</scope>
</reference>
<comment type="caution">
    <text evidence="1">The sequence shown here is derived from an EMBL/GenBank/DDBJ whole genome shotgun (WGS) entry which is preliminary data.</text>
</comment>
<dbReference type="EMBL" id="CASHTH010001925">
    <property type="protein sequence ID" value="CAI8021977.1"/>
    <property type="molecule type" value="Genomic_DNA"/>
</dbReference>
<feature type="non-terminal residue" evidence="1">
    <location>
        <position position="62"/>
    </location>
</feature>
<keyword evidence="2" id="KW-1185">Reference proteome</keyword>
<name>A0AA35S4H5_GEOBA</name>
<evidence type="ECO:0000313" key="2">
    <source>
        <dbReference type="Proteomes" id="UP001174909"/>
    </source>
</evidence>
<evidence type="ECO:0000313" key="1">
    <source>
        <dbReference type="EMBL" id="CAI8021977.1"/>
    </source>
</evidence>
<dbReference type="Proteomes" id="UP001174909">
    <property type="component" value="Unassembled WGS sequence"/>
</dbReference>
<protein>
    <submittedName>
        <fullName evidence="1">Uncharacterized protein</fullName>
    </submittedName>
</protein>
<accession>A0AA35S4H5</accession>
<sequence>MPATTPTVTPTATPIVTPTNVPTGTITHFRNTYGVARDYTILIRTRDCPPQDSHCKGGHISH</sequence>
<proteinExistence type="predicted"/>
<dbReference type="AlphaFoldDB" id="A0AA35S4H5"/>
<gene>
    <name evidence="1" type="ORF">GBAR_LOCUS12943</name>
</gene>